<keyword evidence="1" id="KW-0175">Coiled coil</keyword>
<organism evidence="3 4">
    <name type="scientific">Babesia ovis</name>
    <dbReference type="NCBI Taxonomy" id="5869"/>
    <lineage>
        <taxon>Eukaryota</taxon>
        <taxon>Sar</taxon>
        <taxon>Alveolata</taxon>
        <taxon>Apicomplexa</taxon>
        <taxon>Aconoidasida</taxon>
        <taxon>Piroplasmida</taxon>
        <taxon>Babesiidae</taxon>
        <taxon>Babesia</taxon>
    </lineage>
</organism>
<gene>
    <name evidence="3" type="ORF">BaOVIS_034810</name>
</gene>
<evidence type="ECO:0000313" key="3">
    <source>
        <dbReference type="EMBL" id="GFE56116.1"/>
    </source>
</evidence>
<dbReference type="Proteomes" id="UP001057455">
    <property type="component" value="Unassembled WGS sequence"/>
</dbReference>
<evidence type="ECO:0000313" key="4">
    <source>
        <dbReference type="Proteomes" id="UP001057455"/>
    </source>
</evidence>
<feature type="compositionally biased region" description="Basic and acidic residues" evidence="2">
    <location>
        <begin position="780"/>
        <end position="798"/>
    </location>
</feature>
<evidence type="ECO:0000256" key="1">
    <source>
        <dbReference type="SAM" id="Coils"/>
    </source>
</evidence>
<comment type="caution">
    <text evidence="3">The sequence shown here is derived from an EMBL/GenBank/DDBJ whole genome shotgun (WGS) entry which is preliminary data.</text>
</comment>
<dbReference type="AlphaFoldDB" id="A0A9W5TEY5"/>
<sequence length="810" mass="93746">MAGEFRPPAPGEVGVFVWDRRQCNHVQQGGNPFSVHMLQPDHLQHVRPHQRTIIPNMPQPQHMNVGYQRGPNGSMTPQANEPPNVISARNALNKEITEANRNYNILSNKVAQLRDKYESAQRTLSTTHERHAYEIARRNKDAAEKEYDKAAKDLGMQHVRAELSIQKANASLQLAIARWHLNVIKSIEQTENTKQESQVASLSSSAQEKRHTFETTANPHEKERARQEMVKAEGLFNEASEKLNHHKSYFHQAIQKESANVNLRIAIHRLDSTRLDFMLKDQQAVSENTKIVMDIDRLENEKVREVNPEKIAAYENEIRYKRSLLDDATAKLDYERYKAEFHLSTIKTDVDWRRALLVLNTLRYDTLVERQTIENHIKTQILHIARLNYNKSVERDPNKLAALEHDISTKNADVGNQKLILNHKIHHANFEDRRAFTYAQWLEYIKIREQMRYDAFIANEKETEGIKETEKQVYTLQSHRPDPNNKEEMRTWTTHLATYEDMLANQRFGQSISKDLATLQYNYTQADAALHDIIHLKAMRELEYENITVTIKKECELLQNETAELKISLSHENNSALIRELSDQLGKKESDLQEKTTILNMIGDIAKQDMLVLDAHITWLKHAKEVEDKKYQGALNTREDRVKLHELVVKFNRLKLEQPDPNNYPLIEQWRRNVHSAEVDLNNRTKEVDGKIQNQFAETKVAEDLAHAAKGKYDEAKNIRLQLIEETQKNEAYANKLPKNIMTAEIKVDPVSLPETNINGEDSQQTLPNNTESTNQSKNENTRNEHSNKPPQDEHKPGIECTIRLSHGII</sequence>
<dbReference type="OrthoDB" id="5403181at2759"/>
<proteinExistence type="predicted"/>
<feature type="region of interest" description="Disordered" evidence="2">
    <location>
        <begin position="753"/>
        <end position="810"/>
    </location>
</feature>
<evidence type="ECO:0000256" key="2">
    <source>
        <dbReference type="SAM" id="MobiDB-lite"/>
    </source>
</evidence>
<feature type="region of interest" description="Disordered" evidence="2">
    <location>
        <begin position="192"/>
        <end position="224"/>
    </location>
</feature>
<feature type="coiled-coil region" evidence="1">
    <location>
        <begin position="89"/>
        <end position="153"/>
    </location>
</feature>
<keyword evidence="4" id="KW-1185">Reference proteome</keyword>
<dbReference type="EMBL" id="BLIY01000072">
    <property type="protein sequence ID" value="GFE56116.1"/>
    <property type="molecule type" value="Genomic_DNA"/>
</dbReference>
<feature type="compositionally biased region" description="Basic and acidic residues" evidence="2">
    <location>
        <begin position="207"/>
        <end position="224"/>
    </location>
</feature>
<name>A0A9W5TEY5_BABOV</name>
<reference evidence="3" key="1">
    <citation type="submission" date="2019-12" db="EMBL/GenBank/DDBJ databases">
        <title>Genome sequence of Babesia ovis.</title>
        <authorList>
            <person name="Yamagishi J."/>
            <person name="Sevinc F."/>
            <person name="Xuan X."/>
        </authorList>
    </citation>
    <scope>NUCLEOTIDE SEQUENCE</scope>
    <source>
        <strain evidence="3">Selcuk</strain>
    </source>
</reference>
<feature type="compositionally biased region" description="Polar residues" evidence="2">
    <location>
        <begin position="754"/>
        <end position="779"/>
    </location>
</feature>
<protein>
    <submittedName>
        <fullName evidence="3">Uncharacterized protein</fullName>
    </submittedName>
</protein>
<feature type="compositionally biased region" description="Polar residues" evidence="2">
    <location>
        <begin position="192"/>
        <end position="206"/>
    </location>
</feature>
<accession>A0A9W5TEY5</accession>